<accession>A0A173QX77</accession>
<feature type="chain" id="PRO_5008010370" evidence="4">
    <location>
        <begin position="26"/>
        <end position="325"/>
    </location>
</feature>
<sequence length="325" mass="34551">MKKRLLSILMITAMCATMVVGCGTADDTKDSSSSSKGKSDYLVGFANNSDTYNYCAKFRSYLKDATEAKGISITVTDAGGDTNVQNGQIDDFIVQNANVVSAISNDLDGSIPALEAAKDAGLPYVSFLTSVSGGDDYDGYIYVGSPNEDAGKAQGEYLCDAFPDGASILYFTGAPNDQQYVDRKKGLEEALKKNPNIKILDEYNVENSKDLGMSTAEDSLLSYDKIDAIVCQNDDGALGVVEALKSAGKLDSIQVLGIDGSDDALQSIQDGEMTMTALQDAKAQAEAGADIFEKLKKGTDPADIEDVNIPFKIVTKDNVADYLSK</sequence>
<dbReference type="SUPFAM" id="SSF53822">
    <property type="entry name" value="Periplasmic binding protein-like I"/>
    <property type="match status" value="1"/>
</dbReference>
<dbReference type="Pfam" id="PF13407">
    <property type="entry name" value="Peripla_BP_4"/>
    <property type="match status" value="1"/>
</dbReference>
<dbReference type="InterPro" id="IPR025997">
    <property type="entry name" value="SBP_2_dom"/>
</dbReference>
<dbReference type="PANTHER" id="PTHR46847">
    <property type="entry name" value="D-ALLOSE-BINDING PERIPLASMIC PROTEIN-RELATED"/>
    <property type="match status" value="1"/>
</dbReference>
<organism evidence="6 7">
    <name type="scientific">Coprococcus comes</name>
    <dbReference type="NCBI Taxonomy" id="410072"/>
    <lineage>
        <taxon>Bacteria</taxon>
        <taxon>Bacillati</taxon>
        <taxon>Bacillota</taxon>
        <taxon>Clostridia</taxon>
        <taxon>Lachnospirales</taxon>
        <taxon>Lachnospiraceae</taxon>
        <taxon>Coprococcus</taxon>
    </lineage>
</organism>
<dbReference type="PANTHER" id="PTHR46847:SF1">
    <property type="entry name" value="D-ALLOSE-BINDING PERIPLASMIC PROTEIN-RELATED"/>
    <property type="match status" value="1"/>
</dbReference>
<evidence type="ECO:0000256" key="4">
    <source>
        <dbReference type="SAM" id="SignalP"/>
    </source>
</evidence>
<evidence type="ECO:0000256" key="1">
    <source>
        <dbReference type="ARBA" id="ARBA00004196"/>
    </source>
</evidence>
<dbReference type="GO" id="GO:0030313">
    <property type="term" value="C:cell envelope"/>
    <property type="evidence" value="ECO:0007669"/>
    <property type="project" value="UniProtKB-SubCell"/>
</dbReference>
<evidence type="ECO:0000259" key="5">
    <source>
        <dbReference type="Pfam" id="PF13407"/>
    </source>
</evidence>
<proteinExistence type="inferred from homology"/>
<evidence type="ECO:0000256" key="3">
    <source>
        <dbReference type="ARBA" id="ARBA00022729"/>
    </source>
</evidence>
<name>A0A173QX77_9FIRM</name>
<evidence type="ECO:0000256" key="2">
    <source>
        <dbReference type="ARBA" id="ARBA00007639"/>
    </source>
</evidence>
<reference evidence="6 7" key="1">
    <citation type="submission" date="2015-09" db="EMBL/GenBank/DDBJ databases">
        <authorList>
            <consortium name="Pathogen Informatics"/>
        </authorList>
    </citation>
    <scope>NUCLEOTIDE SEQUENCE [LARGE SCALE GENOMIC DNA]</scope>
    <source>
        <strain evidence="6 7">2789STDY5834962</strain>
    </source>
</reference>
<feature type="signal peptide" evidence="4">
    <location>
        <begin position="1"/>
        <end position="25"/>
    </location>
</feature>
<dbReference type="AlphaFoldDB" id="A0A173QX77"/>
<dbReference type="GO" id="GO:0030246">
    <property type="term" value="F:carbohydrate binding"/>
    <property type="evidence" value="ECO:0007669"/>
    <property type="project" value="UniProtKB-ARBA"/>
</dbReference>
<evidence type="ECO:0000313" key="7">
    <source>
        <dbReference type="Proteomes" id="UP000095727"/>
    </source>
</evidence>
<comment type="similarity">
    <text evidence="2">Belongs to the bacterial solute-binding protein 2 family.</text>
</comment>
<dbReference type="CDD" id="cd01536">
    <property type="entry name" value="PBP1_ABC_sugar_binding-like"/>
    <property type="match status" value="1"/>
</dbReference>
<keyword evidence="3 4" id="KW-0732">Signal</keyword>
<dbReference type="Gene3D" id="3.40.50.2300">
    <property type="match status" value="2"/>
</dbReference>
<dbReference type="PROSITE" id="PS51257">
    <property type="entry name" value="PROKAR_LIPOPROTEIN"/>
    <property type="match status" value="1"/>
</dbReference>
<dbReference type="InterPro" id="IPR028082">
    <property type="entry name" value="Peripla_BP_I"/>
</dbReference>
<dbReference type="Proteomes" id="UP000095727">
    <property type="component" value="Unassembled WGS sequence"/>
</dbReference>
<dbReference type="EMBL" id="CYXR01000001">
    <property type="protein sequence ID" value="CUM70213.1"/>
    <property type="molecule type" value="Genomic_DNA"/>
</dbReference>
<evidence type="ECO:0000313" key="6">
    <source>
        <dbReference type="EMBL" id="CUM70213.1"/>
    </source>
</evidence>
<gene>
    <name evidence="6" type="primary">mglB_1</name>
    <name evidence="6" type="ORF">ERS852574_00129</name>
</gene>
<dbReference type="RefSeq" id="WP_055155487.1">
    <property type="nucleotide sequence ID" value="NZ_CYXR01000001.1"/>
</dbReference>
<comment type="subcellular location">
    <subcellularLocation>
        <location evidence="1">Cell envelope</location>
    </subcellularLocation>
</comment>
<protein>
    <submittedName>
        <fullName evidence="6">D-galactose/ D-glucose-binding protein</fullName>
    </submittedName>
</protein>
<feature type="domain" description="Periplasmic binding protein" evidence="5">
    <location>
        <begin position="43"/>
        <end position="298"/>
    </location>
</feature>